<evidence type="ECO:0000313" key="2">
    <source>
        <dbReference type="EMBL" id="SUX46008.1"/>
    </source>
</evidence>
<sequence length="61" mass="7331">MIYKRSAKIMRIREHVADKVKEDKKHLKSEKKNRVVPNLNLLLNNYHHLIFSHILKVNSLK</sequence>
<organism evidence="2 3">
    <name type="scientific">Chryseobacterium indoltheticum</name>
    <dbReference type="NCBI Taxonomy" id="254"/>
    <lineage>
        <taxon>Bacteria</taxon>
        <taxon>Pseudomonadati</taxon>
        <taxon>Bacteroidota</taxon>
        <taxon>Flavobacteriia</taxon>
        <taxon>Flavobacteriales</taxon>
        <taxon>Weeksellaceae</taxon>
        <taxon>Chryseobacterium group</taxon>
        <taxon>Chryseobacterium</taxon>
    </lineage>
</organism>
<gene>
    <name evidence="1" type="ORF">EG340_04055</name>
    <name evidence="2" type="ORF">NCTC13532_01536</name>
</gene>
<name>A0A381FHR8_9FLAO</name>
<protein>
    <submittedName>
        <fullName evidence="2">Uncharacterized protein</fullName>
    </submittedName>
</protein>
<dbReference type="EMBL" id="CP033928">
    <property type="protein sequence ID" value="AZA60258.1"/>
    <property type="molecule type" value="Genomic_DNA"/>
</dbReference>
<reference evidence="1 4" key="2">
    <citation type="submission" date="2018-11" db="EMBL/GenBank/DDBJ databases">
        <title>Proposal to divide the Flavobacteriaceae and reorganize its genera based on Amino Acid Identity values calculated from whole genome sequences.</title>
        <authorList>
            <person name="Nicholson A.C."/>
            <person name="Gulvik C.A."/>
            <person name="Whitney A.M."/>
            <person name="Humrighouse B.W."/>
            <person name="Bell M."/>
            <person name="Holmes B."/>
            <person name="Steigerwalt A."/>
            <person name="Villarma A."/>
            <person name="Sheth M."/>
            <person name="Batra D."/>
            <person name="Pryor J."/>
            <person name="Bernardet J.-F."/>
            <person name="Hugo C."/>
            <person name="Kampfer P."/>
            <person name="Newman J."/>
            <person name="Mcquiston J.R."/>
        </authorList>
    </citation>
    <scope>NUCLEOTIDE SEQUENCE [LARGE SCALE GENOMIC DNA]</scope>
    <source>
        <strain evidence="1 4">G0211</strain>
    </source>
</reference>
<proteinExistence type="predicted"/>
<dbReference type="Proteomes" id="UP000269076">
    <property type="component" value="Chromosome"/>
</dbReference>
<evidence type="ECO:0000313" key="3">
    <source>
        <dbReference type="Proteomes" id="UP000254282"/>
    </source>
</evidence>
<evidence type="ECO:0000313" key="1">
    <source>
        <dbReference type="EMBL" id="AZA60258.1"/>
    </source>
</evidence>
<dbReference type="Proteomes" id="UP000254282">
    <property type="component" value="Unassembled WGS sequence"/>
</dbReference>
<dbReference type="AlphaFoldDB" id="A0A381FHR8"/>
<reference evidence="2 3" key="1">
    <citation type="submission" date="2018-06" db="EMBL/GenBank/DDBJ databases">
        <authorList>
            <consortium name="Pathogen Informatics"/>
            <person name="Doyle S."/>
        </authorList>
    </citation>
    <scope>NUCLEOTIDE SEQUENCE [LARGE SCALE GENOMIC DNA]</scope>
    <source>
        <strain evidence="2 3">NCTC13532</strain>
    </source>
</reference>
<evidence type="ECO:0000313" key="4">
    <source>
        <dbReference type="Proteomes" id="UP000269076"/>
    </source>
</evidence>
<accession>A0A381FHR8</accession>
<dbReference type="EMBL" id="UFVR01000004">
    <property type="protein sequence ID" value="SUX46008.1"/>
    <property type="molecule type" value="Genomic_DNA"/>
</dbReference>